<dbReference type="PANTHER" id="PTHR30032">
    <property type="entry name" value="N-ACETYLMURAMOYL-L-ALANINE AMIDASE-RELATED"/>
    <property type="match status" value="1"/>
</dbReference>
<evidence type="ECO:0000313" key="3">
    <source>
        <dbReference type="Proteomes" id="UP000264006"/>
    </source>
</evidence>
<organism evidence="2 3">
    <name type="scientific">Euzebya pacifica</name>
    <dbReference type="NCBI Taxonomy" id="1608957"/>
    <lineage>
        <taxon>Bacteria</taxon>
        <taxon>Bacillati</taxon>
        <taxon>Actinomycetota</taxon>
        <taxon>Nitriliruptoria</taxon>
        <taxon>Euzebyales</taxon>
    </lineage>
</organism>
<gene>
    <name evidence="2" type="ORF">DVS28_a4040</name>
</gene>
<dbReference type="InterPro" id="IPR007253">
    <property type="entry name" value="Cell_wall-bd_2"/>
</dbReference>
<dbReference type="KEGG" id="euz:DVS28_a4040"/>
<dbReference type="Pfam" id="PF04122">
    <property type="entry name" value="CW_binding_2"/>
    <property type="match status" value="2"/>
</dbReference>
<accession>A0A346Y2L1</accession>
<dbReference type="OrthoDB" id="39703at2"/>
<dbReference type="SUPFAM" id="SSF82171">
    <property type="entry name" value="DPP6 N-terminal domain-like"/>
    <property type="match status" value="1"/>
</dbReference>
<feature type="signal peptide" evidence="1">
    <location>
        <begin position="1"/>
        <end position="25"/>
    </location>
</feature>
<reference evidence="2 3" key="1">
    <citation type="submission" date="2018-09" db="EMBL/GenBank/DDBJ databases">
        <title>Complete genome sequence of Euzebya sp. DY32-46 isolated from seawater of Pacific Ocean.</title>
        <authorList>
            <person name="Xu L."/>
            <person name="Wu Y.-H."/>
            <person name="Xu X.-W."/>
        </authorList>
    </citation>
    <scope>NUCLEOTIDE SEQUENCE [LARGE SCALE GENOMIC DNA]</scope>
    <source>
        <strain evidence="2 3">DY32-46</strain>
    </source>
</reference>
<dbReference type="PANTHER" id="PTHR30032:SF8">
    <property type="entry name" value="GERMINATION-SPECIFIC N-ACETYLMURAMOYL-L-ALANINE AMIDASE"/>
    <property type="match status" value="1"/>
</dbReference>
<dbReference type="AlphaFoldDB" id="A0A346Y2L1"/>
<keyword evidence="1" id="KW-0732">Signal</keyword>
<sequence length="849" mass="85129">MNAPQLLRIALVSCLLLLLGLPVVADGATELSDTLYVIKEGEALSNVEVAVSLSQSTPLASTRVLIGRDDVFVDSMTSGVLQGDSPLLLVPPAGPVPDLVLDELARVGPSRVTLLGGENAVQPAVAEQLSAAGYTVDRRQGASRFETAIAIAEDGPATSTAILARAFPAPDAGDPTQGFADSLAAGGMAAENGWPILLTETDRLTPATADYMATAGFDRVLIMGGTAAISQATEDAVATMVGQVDRIAGPTRFGTGVEVAKELGADSAADVDRVTLVDGQAADAWAGGFAAAAHSAHFDAPIVLATGEVLPPETEAFLSGGPGASAFAQDPGAIRLTCVIDSDICEEGRVELGLPPRVEVTFTPATGATAAPGASVLVDVGTASATVSGGSCVDGAPFPLADDGVVELTASPQGSACELVVTIDRGDGLTQTERATYTFGAPTSTLQLVSAGTDGTAVGGTLPDVAASAGAVAFVSGGGPGGLAAPGPMHSYVQAQALELLDIRPDGTPAQGNLAVSEEVRPRLSGDARWAVFSSADAGLDPVAAGVNGTNAYLRDLQSGTTTLLSIDAQGEPVRSPAHADISDDGTLAVYRGNGAGPTGTQSVHVFVRDLSTGEVDVVRTSSGQPFTNADVVALDLSADGSTIVMTSARRDLVESDTTTTSDVYAVTWDRASGQTDIRIVSVDGQGVQGDGAVPADRVSTNANGGLVAFASSSTGLAGTGGSGTDVFLRDRAAQSTLLISSTGDATTQLDAASRPDIADAGTAVTFLSTTAPDGIAPSDGCGVYRVTPMPLQLTRVDVAADGTHNTNFTCAGGDSAAVADNGLVAFAVFGDLLPTDTNGATDVYVSFG</sequence>
<dbReference type="Proteomes" id="UP000264006">
    <property type="component" value="Chromosome"/>
</dbReference>
<keyword evidence="3" id="KW-1185">Reference proteome</keyword>
<evidence type="ECO:0000256" key="1">
    <source>
        <dbReference type="SAM" id="SignalP"/>
    </source>
</evidence>
<protein>
    <submittedName>
        <fullName evidence="2">Alkaline phosphatase</fullName>
    </submittedName>
</protein>
<proteinExistence type="predicted"/>
<feature type="chain" id="PRO_5039585831" evidence="1">
    <location>
        <begin position="26"/>
        <end position="849"/>
    </location>
</feature>
<dbReference type="RefSeq" id="WP_114593014.1">
    <property type="nucleotide sequence ID" value="NZ_CP031165.1"/>
</dbReference>
<name>A0A346Y2L1_9ACTN</name>
<dbReference type="InterPro" id="IPR051922">
    <property type="entry name" value="Bact_Sporulation_Assoc"/>
</dbReference>
<dbReference type="EMBL" id="CP031165">
    <property type="protein sequence ID" value="AXV08708.1"/>
    <property type="molecule type" value="Genomic_DNA"/>
</dbReference>
<evidence type="ECO:0000313" key="2">
    <source>
        <dbReference type="EMBL" id="AXV08708.1"/>
    </source>
</evidence>